<dbReference type="CDD" id="cd03197">
    <property type="entry name" value="GST_C_mPGES2"/>
    <property type="match status" value="1"/>
</dbReference>
<protein>
    <submittedName>
        <fullName evidence="2">Prostaglandin E synthase 2-like</fullName>
    </submittedName>
</protein>
<gene>
    <name evidence="2" type="primary">LOC108661127</name>
</gene>
<dbReference type="PANTHER" id="PTHR12782:SF5">
    <property type="entry name" value="PROSTAGLANDIN E SYNTHASE 2"/>
    <property type="match status" value="1"/>
</dbReference>
<dbReference type="InterPro" id="IPR036282">
    <property type="entry name" value="Glutathione-S-Trfase_C_sf"/>
</dbReference>
<dbReference type="SUPFAM" id="SSF47616">
    <property type="entry name" value="GST C-terminal domain-like"/>
    <property type="match status" value="1"/>
</dbReference>
<organism evidence="1 2">
    <name type="scientific">Theobroma cacao</name>
    <name type="common">Cacao</name>
    <name type="synonym">Cocoa</name>
    <dbReference type="NCBI Taxonomy" id="3641"/>
    <lineage>
        <taxon>Eukaryota</taxon>
        <taxon>Viridiplantae</taxon>
        <taxon>Streptophyta</taxon>
        <taxon>Embryophyta</taxon>
        <taxon>Tracheophyta</taxon>
        <taxon>Spermatophyta</taxon>
        <taxon>Magnoliopsida</taxon>
        <taxon>eudicotyledons</taxon>
        <taxon>Gunneridae</taxon>
        <taxon>Pentapetalae</taxon>
        <taxon>rosids</taxon>
        <taxon>malvids</taxon>
        <taxon>Malvales</taxon>
        <taxon>Malvaceae</taxon>
        <taxon>Byttnerioideae</taxon>
        <taxon>Theobroma</taxon>
    </lineage>
</organism>
<sequence>MKSLLSRAARWVDSHLVPVLSLNMYRNSFEACESVDHITSNGDFCFLEKITAKYAIASSVYLMCKILKKLYFITDERGLLYEAAETWVDALNGGIFLLLPCSICVGGSKPNLADLAVFGALRFSRNLSSGRDVVGHTRIGEWYSRMEEVVGGLSRIKA</sequence>
<proteinExistence type="predicted"/>
<reference evidence="2" key="2">
    <citation type="submission" date="2025-08" db="UniProtKB">
        <authorList>
            <consortium name="RefSeq"/>
        </authorList>
    </citation>
    <scope>IDENTIFICATION</scope>
</reference>
<dbReference type="GeneID" id="108661127"/>
<accession>A0AB32W0Z2</accession>
<dbReference type="Gene3D" id="1.20.1050.10">
    <property type="match status" value="1"/>
</dbReference>
<evidence type="ECO:0000313" key="1">
    <source>
        <dbReference type="Proteomes" id="UP000694886"/>
    </source>
</evidence>
<dbReference type="Gramene" id="Tc03v2_t004150.1">
    <property type="protein sequence ID" value="Tc03v2_p004150.1"/>
    <property type="gene ID" value="Tc03v2_g004150"/>
</dbReference>
<name>A0AB32W0Z2_THECC</name>
<dbReference type="Proteomes" id="UP000694886">
    <property type="component" value="Chromosome 3"/>
</dbReference>
<evidence type="ECO:0000313" key="2">
    <source>
        <dbReference type="RefSeq" id="XP_017972501.1"/>
    </source>
</evidence>
<dbReference type="RefSeq" id="XP_017972501.1">
    <property type="nucleotide sequence ID" value="XM_018117012.1"/>
</dbReference>
<dbReference type="InterPro" id="IPR034335">
    <property type="entry name" value="PGES2_C"/>
</dbReference>
<dbReference type="AlphaFoldDB" id="A0AB32W0Z2"/>
<reference evidence="1" key="1">
    <citation type="journal article" date="1997" name="Nucleic Acids Res.">
        <title>tRNAscan-SE: a program for improved detection of transfer RNA genes in genomic sequence.</title>
        <authorList>
            <person name="Lowe T.M."/>
            <person name="Eddy S.R."/>
        </authorList>
    </citation>
    <scope>NUCLEOTIDE SEQUENCE [LARGE SCALE GENOMIC DNA]</scope>
    <source>
        <strain evidence="1">r\B97-61/B2</strain>
    </source>
</reference>
<dbReference type="PANTHER" id="PTHR12782">
    <property type="entry name" value="MICROSOMAL PROSTAGLANDIN E SYNTHASE-2"/>
    <property type="match status" value="1"/>
</dbReference>
<dbReference type="KEGG" id="tcc:108661127"/>